<dbReference type="EMBL" id="CM047906">
    <property type="protein sequence ID" value="KAJ0087335.1"/>
    <property type="molecule type" value="Genomic_DNA"/>
</dbReference>
<evidence type="ECO:0000313" key="2">
    <source>
        <dbReference type="Proteomes" id="UP001164250"/>
    </source>
</evidence>
<proteinExistence type="predicted"/>
<keyword evidence="2" id="KW-1185">Reference proteome</keyword>
<sequence length="63" mass="6821">MCCCVSAVLQFWRSRSSSLVGFVSAVLKVFSTILERSGSSSLVGFVSSDRSEVVKNVSLMRTV</sequence>
<reference evidence="2" key="1">
    <citation type="journal article" date="2023" name="G3 (Bethesda)">
        <title>Genome assembly and association tests identify interacting loci associated with vigor, precocity, and sex in interspecific pistachio rootstocks.</title>
        <authorList>
            <person name="Palmer W."/>
            <person name="Jacygrad E."/>
            <person name="Sagayaradj S."/>
            <person name="Cavanaugh K."/>
            <person name="Han R."/>
            <person name="Bertier L."/>
            <person name="Beede B."/>
            <person name="Kafkas S."/>
            <person name="Golino D."/>
            <person name="Preece J."/>
            <person name="Michelmore R."/>
        </authorList>
    </citation>
    <scope>NUCLEOTIDE SEQUENCE [LARGE SCALE GENOMIC DNA]</scope>
</reference>
<dbReference type="Proteomes" id="UP001164250">
    <property type="component" value="Chromosome 10"/>
</dbReference>
<name>A0ACC1AKU9_9ROSI</name>
<gene>
    <name evidence="1" type="ORF">Patl1_06875</name>
</gene>
<accession>A0ACC1AKU9</accession>
<comment type="caution">
    <text evidence="1">The sequence shown here is derived from an EMBL/GenBank/DDBJ whole genome shotgun (WGS) entry which is preliminary data.</text>
</comment>
<organism evidence="1 2">
    <name type="scientific">Pistacia atlantica</name>
    <dbReference type="NCBI Taxonomy" id="434234"/>
    <lineage>
        <taxon>Eukaryota</taxon>
        <taxon>Viridiplantae</taxon>
        <taxon>Streptophyta</taxon>
        <taxon>Embryophyta</taxon>
        <taxon>Tracheophyta</taxon>
        <taxon>Spermatophyta</taxon>
        <taxon>Magnoliopsida</taxon>
        <taxon>eudicotyledons</taxon>
        <taxon>Gunneridae</taxon>
        <taxon>Pentapetalae</taxon>
        <taxon>rosids</taxon>
        <taxon>malvids</taxon>
        <taxon>Sapindales</taxon>
        <taxon>Anacardiaceae</taxon>
        <taxon>Pistacia</taxon>
    </lineage>
</organism>
<evidence type="ECO:0000313" key="1">
    <source>
        <dbReference type="EMBL" id="KAJ0087335.1"/>
    </source>
</evidence>
<protein>
    <submittedName>
        <fullName evidence="1">Uncharacterized protein</fullName>
    </submittedName>
</protein>